<name>A0A8X9A9G8_SALSN</name>
<keyword evidence="3" id="KW-1185">Reference proteome</keyword>
<protein>
    <submittedName>
        <fullName evidence="2">Uncharacterized protein</fullName>
    </submittedName>
</protein>
<evidence type="ECO:0000313" key="2">
    <source>
        <dbReference type="EMBL" id="KAG6434672.1"/>
    </source>
</evidence>
<accession>A0A8X9A9G8</accession>
<evidence type="ECO:0000313" key="3">
    <source>
        <dbReference type="Proteomes" id="UP000298416"/>
    </source>
</evidence>
<proteinExistence type="predicted"/>
<dbReference type="EMBL" id="PNBA02000002">
    <property type="protein sequence ID" value="KAG6434672.1"/>
    <property type="molecule type" value="Genomic_DNA"/>
</dbReference>
<gene>
    <name evidence="2" type="ORF">SASPL_106312</name>
</gene>
<feature type="compositionally biased region" description="Basic and acidic residues" evidence="1">
    <location>
        <begin position="68"/>
        <end position="91"/>
    </location>
</feature>
<dbReference type="AlphaFoldDB" id="A0A8X9A9G8"/>
<sequence>MGFPPEKDAIYRKSTSSEITEMNMAGEDAVAAGDKCGAGFWPVQRPIAPPPGDKPVECPFPNSNELRFSSRRDAEPMSKRRHSVSHDGDHHKRLLFPDKSHFLKKNITSTSFRFNMF</sequence>
<dbReference type="Proteomes" id="UP000298416">
    <property type="component" value="Unassembled WGS sequence"/>
</dbReference>
<comment type="caution">
    <text evidence="2">The sequence shown here is derived from an EMBL/GenBank/DDBJ whole genome shotgun (WGS) entry which is preliminary data.</text>
</comment>
<reference evidence="2" key="1">
    <citation type="submission" date="2018-01" db="EMBL/GenBank/DDBJ databases">
        <authorList>
            <person name="Mao J.F."/>
        </authorList>
    </citation>
    <scope>NUCLEOTIDE SEQUENCE</scope>
    <source>
        <strain evidence="2">Huo1</strain>
        <tissue evidence="2">Leaf</tissue>
    </source>
</reference>
<feature type="region of interest" description="Disordered" evidence="1">
    <location>
        <begin position="61"/>
        <end position="91"/>
    </location>
</feature>
<reference evidence="2" key="2">
    <citation type="submission" date="2020-08" db="EMBL/GenBank/DDBJ databases">
        <title>Plant Genome Project.</title>
        <authorList>
            <person name="Zhang R.-G."/>
        </authorList>
    </citation>
    <scope>NUCLEOTIDE SEQUENCE</scope>
    <source>
        <strain evidence="2">Huo1</strain>
        <tissue evidence="2">Leaf</tissue>
    </source>
</reference>
<organism evidence="2">
    <name type="scientific">Salvia splendens</name>
    <name type="common">Scarlet sage</name>
    <dbReference type="NCBI Taxonomy" id="180675"/>
    <lineage>
        <taxon>Eukaryota</taxon>
        <taxon>Viridiplantae</taxon>
        <taxon>Streptophyta</taxon>
        <taxon>Embryophyta</taxon>
        <taxon>Tracheophyta</taxon>
        <taxon>Spermatophyta</taxon>
        <taxon>Magnoliopsida</taxon>
        <taxon>eudicotyledons</taxon>
        <taxon>Gunneridae</taxon>
        <taxon>Pentapetalae</taxon>
        <taxon>asterids</taxon>
        <taxon>lamiids</taxon>
        <taxon>Lamiales</taxon>
        <taxon>Lamiaceae</taxon>
        <taxon>Nepetoideae</taxon>
        <taxon>Mentheae</taxon>
        <taxon>Salviinae</taxon>
        <taxon>Salvia</taxon>
        <taxon>Salvia subgen. Calosphace</taxon>
        <taxon>core Calosphace</taxon>
    </lineage>
</organism>
<evidence type="ECO:0000256" key="1">
    <source>
        <dbReference type="SAM" id="MobiDB-lite"/>
    </source>
</evidence>